<protein>
    <submittedName>
        <fullName evidence="2">GDSL family lipase</fullName>
    </submittedName>
</protein>
<dbReference type="Pfam" id="PF13472">
    <property type="entry name" value="Lipase_GDSL_2"/>
    <property type="match status" value="1"/>
</dbReference>
<dbReference type="InterPro" id="IPR013830">
    <property type="entry name" value="SGNH_hydro"/>
</dbReference>
<reference evidence="2 3" key="1">
    <citation type="journal article" date="2019" name="Int. J. Syst. Evol. Microbiol.">
        <title>Anaerobacillus alkaliphilus sp. nov., a novel alkaliphilic and moderately halophilic bacterium.</title>
        <authorList>
            <person name="Borsodi A.K."/>
            <person name="Aszalos J.M."/>
            <person name="Bihari P."/>
            <person name="Nagy I."/>
            <person name="Schumann P."/>
            <person name="Sproer C."/>
            <person name="Kovacs A.L."/>
            <person name="Boka K."/>
            <person name="Dobosy P."/>
            <person name="Ovari M."/>
            <person name="Szili-Kovacs T."/>
            <person name="Toth E."/>
        </authorList>
    </citation>
    <scope>NUCLEOTIDE SEQUENCE [LARGE SCALE GENOMIC DNA]</scope>
    <source>
        <strain evidence="2 3">B16-10</strain>
    </source>
</reference>
<evidence type="ECO:0000259" key="1">
    <source>
        <dbReference type="Pfam" id="PF13472"/>
    </source>
</evidence>
<feature type="domain" description="SGNH hydrolase-type esterase" evidence="1">
    <location>
        <begin position="11"/>
        <end position="200"/>
    </location>
</feature>
<dbReference type="Proteomes" id="UP000290649">
    <property type="component" value="Unassembled WGS sequence"/>
</dbReference>
<sequence length="217" mass="25084">MKLKEGQTLLFIGDSITDCDRAKPHGEGLFGAYGNGYVSLVQAFLQATYPNLRIRVVNKGISGNTVRDLKNRWQEDVLAYKPEWLSVMIGINDVWRQFDVPHIKEKHVYLDEYKETLRILVQETRPLVEGMVLMTPYFIENNEQDPMRQMMDQYGDIVKQISDEFNCIFVNTQAVFNKILGDLHSSALAWDRVHPTPTGHMLLAREFLTEIGFDWSK</sequence>
<evidence type="ECO:0000313" key="3">
    <source>
        <dbReference type="Proteomes" id="UP000290649"/>
    </source>
</evidence>
<proteinExistence type="predicted"/>
<dbReference type="OrthoDB" id="9794725at2"/>
<dbReference type="EMBL" id="QOUX01000027">
    <property type="protein sequence ID" value="RXJ02087.1"/>
    <property type="molecule type" value="Genomic_DNA"/>
</dbReference>
<dbReference type="GO" id="GO:0004622">
    <property type="term" value="F:phosphatidylcholine lysophospholipase activity"/>
    <property type="evidence" value="ECO:0007669"/>
    <property type="project" value="TreeGrafter"/>
</dbReference>
<dbReference type="PANTHER" id="PTHR30383">
    <property type="entry name" value="THIOESTERASE 1/PROTEASE 1/LYSOPHOSPHOLIPASE L1"/>
    <property type="match status" value="1"/>
</dbReference>
<dbReference type="Gene3D" id="3.40.50.1110">
    <property type="entry name" value="SGNH hydrolase"/>
    <property type="match status" value="1"/>
</dbReference>
<name>A0A4Q0VUN3_9BACI</name>
<dbReference type="SUPFAM" id="SSF52266">
    <property type="entry name" value="SGNH hydrolase"/>
    <property type="match status" value="1"/>
</dbReference>
<comment type="caution">
    <text evidence="2">The sequence shown here is derived from an EMBL/GenBank/DDBJ whole genome shotgun (WGS) entry which is preliminary data.</text>
</comment>
<evidence type="ECO:0000313" key="2">
    <source>
        <dbReference type="EMBL" id="RXJ02087.1"/>
    </source>
</evidence>
<keyword evidence="3" id="KW-1185">Reference proteome</keyword>
<dbReference type="PANTHER" id="PTHR30383:SF5">
    <property type="entry name" value="SGNH HYDROLASE-TYPE ESTERASE DOMAIN-CONTAINING PROTEIN"/>
    <property type="match status" value="1"/>
</dbReference>
<accession>A0A4Q0VUN3</accession>
<dbReference type="RefSeq" id="WP_129077800.1">
    <property type="nucleotide sequence ID" value="NZ_QOUX01000027.1"/>
</dbReference>
<gene>
    <name evidence="2" type="ORF">DS745_08330</name>
</gene>
<dbReference type="InterPro" id="IPR051532">
    <property type="entry name" value="Ester_Hydrolysis_Enzymes"/>
</dbReference>
<dbReference type="AlphaFoldDB" id="A0A4Q0VUN3"/>
<dbReference type="InterPro" id="IPR036514">
    <property type="entry name" value="SGNH_hydro_sf"/>
</dbReference>
<dbReference type="CDD" id="cd01834">
    <property type="entry name" value="SGNH_hydrolase_like_2"/>
    <property type="match status" value="1"/>
</dbReference>
<organism evidence="2 3">
    <name type="scientific">Anaerobacillus alkaliphilus</name>
    <dbReference type="NCBI Taxonomy" id="1548597"/>
    <lineage>
        <taxon>Bacteria</taxon>
        <taxon>Bacillati</taxon>
        <taxon>Bacillota</taxon>
        <taxon>Bacilli</taxon>
        <taxon>Bacillales</taxon>
        <taxon>Bacillaceae</taxon>
        <taxon>Anaerobacillus</taxon>
    </lineage>
</organism>